<feature type="domain" description="HTH cro/C1-type" evidence="4">
    <location>
        <begin position="29"/>
        <end position="72"/>
    </location>
</feature>
<dbReference type="Gene3D" id="2.10.109.10">
    <property type="entry name" value="Umud Fragment, subunit A"/>
    <property type="match status" value="1"/>
</dbReference>
<dbReference type="GO" id="GO:0003677">
    <property type="term" value="F:DNA binding"/>
    <property type="evidence" value="ECO:0007669"/>
    <property type="project" value="UniProtKB-KW"/>
</dbReference>
<keyword evidence="6" id="KW-1185">Reference proteome</keyword>
<dbReference type="InterPro" id="IPR015927">
    <property type="entry name" value="Peptidase_S24_S26A/B/C"/>
</dbReference>
<sequence>MVQEKERDDFPRRLALACNKAGMQEHGRQAEIASRLKVTPKAVSKWFNGESVPRREKIEALARLLGTTSSFLHGFSDQDGIKENHMARKDGYYRVDVLDVQASAGPGSFVSNEFVEKIRAIEYTTEQARSLFNGREADIVKVITVRGDSMEGTIDPGDEIFVDVSVNQFDGDGVYVFVYGRTLHVKRLQMQKDKLAVISDNHVYEKWYIEHTDEHDLYIMAKVLLRQSIDYRRFA</sequence>
<dbReference type="Pfam" id="PF01381">
    <property type="entry name" value="HTH_3"/>
    <property type="match status" value="1"/>
</dbReference>
<dbReference type="EMBL" id="LJAM02000006">
    <property type="protein sequence ID" value="RAP73013.1"/>
    <property type="molecule type" value="Genomic_DNA"/>
</dbReference>
<dbReference type="PANTHER" id="PTHR40661">
    <property type="match status" value="1"/>
</dbReference>
<dbReference type="InterPro" id="IPR001387">
    <property type="entry name" value="Cro/C1-type_HTH"/>
</dbReference>
<evidence type="ECO:0000256" key="2">
    <source>
        <dbReference type="ARBA" id="ARBA00023125"/>
    </source>
</evidence>
<comment type="caution">
    <text evidence="5">The sequence shown here is derived from an EMBL/GenBank/DDBJ whole genome shotgun (WGS) entry which is preliminary data.</text>
</comment>
<accession>A0A328TU79</accession>
<evidence type="ECO:0000313" key="5">
    <source>
        <dbReference type="EMBL" id="RAP73013.1"/>
    </source>
</evidence>
<dbReference type="CDD" id="cd00093">
    <property type="entry name" value="HTH_XRE"/>
    <property type="match status" value="1"/>
</dbReference>
<dbReference type="SMART" id="SM00530">
    <property type="entry name" value="HTH_XRE"/>
    <property type="match status" value="1"/>
</dbReference>
<evidence type="ECO:0000256" key="3">
    <source>
        <dbReference type="ARBA" id="ARBA00023163"/>
    </source>
</evidence>
<dbReference type="Proteomes" id="UP000244334">
    <property type="component" value="Unassembled WGS sequence"/>
</dbReference>
<dbReference type="PANTHER" id="PTHR40661:SF3">
    <property type="entry name" value="FELS-1 PROPHAGE TRANSCRIPTIONAL REGULATOR"/>
    <property type="match status" value="1"/>
</dbReference>
<dbReference type="AlphaFoldDB" id="A0A328TU79"/>
<evidence type="ECO:0000259" key="4">
    <source>
        <dbReference type="PROSITE" id="PS50943"/>
    </source>
</evidence>
<organism evidence="5 6">
    <name type="scientific">Candidatus Erwinia dacicola</name>
    <dbReference type="NCBI Taxonomy" id="252393"/>
    <lineage>
        <taxon>Bacteria</taxon>
        <taxon>Pseudomonadati</taxon>
        <taxon>Pseudomonadota</taxon>
        <taxon>Gammaproteobacteria</taxon>
        <taxon>Enterobacterales</taxon>
        <taxon>Erwiniaceae</taxon>
        <taxon>Erwinia</taxon>
    </lineage>
</organism>
<dbReference type="SUPFAM" id="SSF47413">
    <property type="entry name" value="lambda repressor-like DNA-binding domains"/>
    <property type="match status" value="1"/>
</dbReference>
<evidence type="ECO:0000313" key="6">
    <source>
        <dbReference type="Proteomes" id="UP000244334"/>
    </source>
</evidence>
<name>A0A328TU79_9GAMM</name>
<dbReference type="InterPro" id="IPR010982">
    <property type="entry name" value="Lambda_DNA-bd_dom_sf"/>
</dbReference>
<dbReference type="InterPro" id="IPR039418">
    <property type="entry name" value="LexA-like"/>
</dbReference>
<keyword evidence="2" id="KW-0238">DNA-binding</keyword>
<keyword evidence="1" id="KW-0805">Transcription regulation</keyword>
<proteinExistence type="predicted"/>
<dbReference type="SUPFAM" id="SSF51306">
    <property type="entry name" value="LexA/Signal peptidase"/>
    <property type="match status" value="1"/>
</dbReference>
<dbReference type="InterPro" id="IPR036286">
    <property type="entry name" value="LexA/Signal_pep-like_sf"/>
</dbReference>
<reference evidence="5" key="1">
    <citation type="submission" date="2018-04" db="EMBL/GenBank/DDBJ databases">
        <title>Genomes of the Obligate Erwinia dacicola and Facultative Enterobacter sp. OLF Endosymbionts of the Olive Fruit fly, Bactrocera oleae.</title>
        <authorList>
            <person name="Estes A.M."/>
            <person name="Hearn D.J."/>
            <person name="Agarwal S."/>
            <person name="Pierson E.A."/>
            <person name="Dunning-Hotopp J.C."/>
        </authorList>
    </citation>
    <scope>NUCLEOTIDE SEQUENCE [LARGE SCALE GENOMIC DNA]</scope>
    <source>
        <strain evidence="5">Oroville</strain>
    </source>
</reference>
<dbReference type="PROSITE" id="PS50943">
    <property type="entry name" value="HTH_CROC1"/>
    <property type="match status" value="1"/>
</dbReference>
<keyword evidence="3" id="KW-0804">Transcription</keyword>
<dbReference type="Gene3D" id="1.10.260.40">
    <property type="entry name" value="lambda repressor-like DNA-binding domains"/>
    <property type="match status" value="1"/>
</dbReference>
<protein>
    <submittedName>
        <fullName evidence="5">Helix-turn-helix domain protein</fullName>
    </submittedName>
</protein>
<evidence type="ECO:0000256" key="1">
    <source>
        <dbReference type="ARBA" id="ARBA00023015"/>
    </source>
</evidence>
<dbReference type="Pfam" id="PF00717">
    <property type="entry name" value="Peptidase_S24"/>
    <property type="match status" value="1"/>
</dbReference>
<gene>
    <name evidence="5" type="ORF">ACZ87_00184</name>
</gene>
<dbReference type="CDD" id="cd06529">
    <property type="entry name" value="S24_LexA-like"/>
    <property type="match status" value="1"/>
</dbReference>